<feature type="signal peptide" evidence="2">
    <location>
        <begin position="1"/>
        <end position="21"/>
    </location>
</feature>
<feature type="chain" id="PRO_5023147786" evidence="2">
    <location>
        <begin position="22"/>
        <end position="390"/>
    </location>
</feature>
<feature type="transmembrane region" description="Helical" evidence="1">
    <location>
        <begin position="238"/>
        <end position="256"/>
    </location>
</feature>
<dbReference type="PANTHER" id="PTHR31272">
    <property type="entry name" value="CYTOCHROME C-TYPE BIOGENESIS PROTEIN HI_1454-RELATED"/>
    <property type="match status" value="1"/>
</dbReference>
<accession>K1XIS1</accession>
<feature type="transmembrane region" description="Helical" evidence="1">
    <location>
        <begin position="328"/>
        <end position="350"/>
    </location>
</feature>
<evidence type="ECO:0000256" key="1">
    <source>
        <dbReference type="SAM" id="Phobius"/>
    </source>
</evidence>
<feature type="transmembrane region" description="Helical" evidence="1">
    <location>
        <begin position="289"/>
        <end position="316"/>
    </location>
</feature>
<dbReference type="InterPro" id="IPR051790">
    <property type="entry name" value="Cytochrome_c-biogenesis_DsbD"/>
</dbReference>
<feature type="transmembrane region" description="Helical" evidence="1">
    <location>
        <begin position="167"/>
        <end position="194"/>
    </location>
</feature>
<feature type="transmembrane region" description="Helical" evidence="1">
    <location>
        <begin position="206"/>
        <end position="232"/>
    </location>
</feature>
<dbReference type="Gene3D" id="3.40.30.10">
    <property type="entry name" value="Glutaredoxin"/>
    <property type="match status" value="1"/>
</dbReference>
<dbReference type="PANTHER" id="PTHR31272:SF9">
    <property type="entry name" value="BLL1027 PROTEIN"/>
    <property type="match status" value="1"/>
</dbReference>
<keyword evidence="1" id="KW-0472">Membrane</keyword>
<gene>
    <name evidence="3" type="ORF">ACD_80C00121G0005</name>
</gene>
<feature type="transmembrane region" description="Helical" evidence="1">
    <location>
        <begin position="370"/>
        <end position="388"/>
    </location>
</feature>
<keyword evidence="1" id="KW-1133">Transmembrane helix</keyword>
<reference evidence="3" key="1">
    <citation type="journal article" date="2012" name="Science">
        <title>Fermentation, hydrogen, and sulfur metabolism in multiple uncultivated bacterial phyla.</title>
        <authorList>
            <person name="Wrighton K.C."/>
            <person name="Thomas B.C."/>
            <person name="Sharon I."/>
            <person name="Miller C.S."/>
            <person name="Castelle C.J."/>
            <person name="VerBerkmoes N.C."/>
            <person name="Wilkins M.J."/>
            <person name="Hettich R.L."/>
            <person name="Lipton M.S."/>
            <person name="Williams K.H."/>
            <person name="Long P.E."/>
            <person name="Banfield J.F."/>
        </authorList>
    </citation>
    <scope>NUCLEOTIDE SEQUENCE [LARGE SCALE GENOMIC DNA]</scope>
</reference>
<comment type="caution">
    <text evidence="3">The sequence shown here is derived from an EMBL/GenBank/DDBJ whole genome shotgun (WGS) entry which is preliminary data.</text>
</comment>
<sequence length="390" mass="45528">MKKIIAVCALFLAFFYSSTFAEEYIFFYGNWCPHCANVEKFFSEEKIEKKFDITSKEIYFNRDNLKDLNYYLGKLNLSIDSMGIPFLVITSWWDFSYLNGDKPIIDFFTRKLNKNINPWTWIDAGWTCLLPSGSGGTVCSWVSDTTIHTWIITTEEEKSWFKNRLSFFAIMLPAAISDSINPCAFAVMLLLLSAILSKHKSRRKTFLAWCMFALAVFLSYLAMGIWLFSALAWSSNTFVLKLIVWVLWILVWLANIKDYFWYGKLFVMEVPFSRRWKMSDMIDKVSSPWWAFFVGILVSLFLLPCSSWPYFTILWYLSSESKTLTNRWYIYLVVYNLIFILPMLIIAWLVGFGYSTVDKLAKIKHQNTKLIHLVVGLLMLGLGIYVLTTI</sequence>
<evidence type="ECO:0000256" key="2">
    <source>
        <dbReference type="SAM" id="SignalP"/>
    </source>
</evidence>
<name>K1XIS1_9BACT</name>
<evidence type="ECO:0000313" key="3">
    <source>
        <dbReference type="EMBL" id="EKD25077.1"/>
    </source>
</evidence>
<dbReference type="SUPFAM" id="SSF52833">
    <property type="entry name" value="Thioredoxin-like"/>
    <property type="match status" value="1"/>
</dbReference>
<organism evidence="3">
    <name type="scientific">uncultured bacterium</name>
    <name type="common">gcode 4</name>
    <dbReference type="NCBI Taxonomy" id="1234023"/>
    <lineage>
        <taxon>Bacteria</taxon>
        <taxon>environmental samples</taxon>
    </lineage>
</organism>
<keyword evidence="1 3" id="KW-0812">Transmembrane</keyword>
<dbReference type="EMBL" id="AMFJ01036128">
    <property type="protein sequence ID" value="EKD25077.1"/>
    <property type="molecule type" value="Genomic_DNA"/>
</dbReference>
<protein>
    <submittedName>
        <fullName evidence="3">Cytochrome c biogenesis protein transmembrane region</fullName>
    </submittedName>
</protein>
<keyword evidence="2" id="KW-0732">Signal</keyword>
<proteinExistence type="predicted"/>
<dbReference type="InterPro" id="IPR036249">
    <property type="entry name" value="Thioredoxin-like_sf"/>
</dbReference>
<dbReference type="AlphaFoldDB" id="K1XIS1"/>